<evidence type="ECO:0000256" key="3">
    <source>
        <dbReference type="ARBA" id="ARBA00023163"/>
    </source>
</evidence>
<dbReference type="PROSITE" id="PS50949">
    <property type="entry name" value="HTH_GNTR"/>
    <property type="match status" value="1"/>
</dbReference>
<dbReference type="InterPro" id="IPR011711">
    <property type="entry name" value="GntR_C"/>
</dbReference>
<dbReference type="CDD" id="cd07377">
    <property type="entry name" value="WHTH_GntR"/>
    <property type="match status" value="1"/>
</dbReference>
<proteinExistence type="predicted"/>
<name>A0ABP9QL89_9PSEU</name>
<dbReference type="InterPro" id="IPR008920">
    <property type="entry name" value="TF_FadR/GntR_C"/>
</dbReference>
<dbReference type="SUPFAM" id="SSF48008">
    <property type="entry name" value="GntR ligand-binding domain-like"/>
    <property type="match status" value="1"/>
</dbReference>
<dbReference type="Gene3D" id="1.20.120.530">
    <property type="entry name" value="GntR ligand-binding domain-like"/>
    <property type="match status" value="1"/>
</dbReference>
<dbReference type="SUPFAM" id="SSF46785">
    <property type="entry name" value="Winged helix' DNA-binding domain"/>
    <property type="match status" value="1"/>
</dbReference>
<dbReference type="Gene3D" id="1.10.10.10">
    <property type="entry name" value="Winged helix-like DNA-binding domain superfamily/Winged helix DNA-binding domain"/>
    <property type="match status" value="1"/>
</dbReference>
<feature type="domain" description="HTH gntR-type" evidence="4">
    <location>
        <begin position="12"/>
        <end position="79"/>
    </location>
</feature>
<dbReference type="Proteomes" id="UP001428817">
    <property type="component" value="Unassembled WGS sequence"/>
</dbReference>
<evidence type="ECO:0000313" key="6">
    <source>
        <dbReference type="Proteomes" id="UP001428817"/>
    </source>
</evidence>
<dbReference type="Pfam" id="PF00392">
    <property type="entry name" value="GntR"/>
    <property type="match status" value="1"/>
</dbReference>
<reference evidence="6" key="1">
    <citation type="journal article" date="2019" name="Int. J. Syst. Evol. Microbiol.">
        <title>The Global Catalogue of Microorganisms (GCM) 10K type strain sequencing project: providing services to taxonomists for standard genome sequencing and annotation.</title>
        <authorList>
            <consortium name="The Broad Institute Genomics Platform"/>
            <consortium name="The Broad Institute Genome Sequencing Center for Infectious Disease"/>
            <person name="Wu L."/>
            <person name="Ma J."/>
        </authorList>
    </citation>
    <scope>NUCLEOTIDE SEQUENCE [LARGE SCALE GENOMIC DNA]</scope>
    <source>
        <strain evidence="6">JCM 18303</strain>
    </source>
</reference>
<organism evidence="5 6">
    <name type="scientific">Pseudonocardia eucalypti</name>
    <dbReference type="NCBI Taxonomy" id="648755"/>
    <lineage>
        <taxon>Bacteria</taxon>
        <taxon>Bacillati</taxon>
        <taxon>Actinomycetota</taxon>
        <taxon>Actinomycetes</taxon>
        <taxon>Pseudonocardiales</taxon>
        <taxon>Pseudonocardiaceae</taxon>
        <taxon>Pseudonocardia</taxon>
    </lineage>
</organism>
<evidence type="ECO:0000313" key="5">
    <source>
        <dbReference type="EMBL" id="GAA5163786.1"/>
    </source>
</evidence>
<gene>
    <name evidence="5" type="ORF">GCM10023321_51190</name>
</gene>
<evidence type="ECO:0000259" key="4">
    <source>
        <dbReference type="PROSITE" id="PS50949"/>
    </source>
</evidence>
<dbReference type="PANTHER" id="PTHR43537">
    <property type="entry name" value="TRANSCRIPTIONAL REGULATOR, GNTR FAMILY"/>
    <property type="match status" value="1"/>
</dbReference>
<dbReference type="PRINTS" id="PR00035">
    <property type="entry name" value="HTHGNTR"/>
</dbReference>
<evidence type="ECO:0000256" key="1">
    <source>
        <dbReference type="ARBA" id="ARBA00023015"/>
    </source>
</evidence>
<keyword evidence="1" id="KW-0805">Transcription regulation</keyword>
<dbReference type="SMART" id="SM00345">
    <property type="entry name" value="HTH_GNTR"/>
    <property type="match status" value="1"/>
</dbReference>
<dbReference type="EMBL" id="BAABJP010000030">
    <property type="protein sequence ID" value="GAA5163786.1"/>
    <property type="molecule type" value="Genomic_DNA"/>
</dbReference>
<dbReference type="Pfam" id="PF07729">
    <property type="entry name" value="FCD"/>
    <property type="match status" value="1"/>
</dbReference>
<dbReference type="InterPro" id="IPR036388">
    <property type="entry name" value="WH-like_DNA-bd_sf"/>
</dbReference>
<dbReference type="InterPro" id="IPR000524">
    <property type="entry name" value="Tscrpt_reg_HTH_GntR"/>
</dbReference>
<sequence length="233" mass="25102">MLDMSGCIDMAVATAERAAEELREGIVTGSLAPGTPLREVTLAAELGVSRNTLREALRLLATEGLVSQRLHKGAVVNTMSTDRIRDIYLVRRTIELRAVEECGSATPAALAAIEGAVRATERAERAGDWREVGTSSLRFHCAIVATLGSPMLDQMFRGVTAQQRLAFAVVADERRIQQPWVSLDREICDLIHAGYRAAAGRALRDYLEASERMVLGLVGEAATGVATDLAKEA</sequence>
<protein>
    <submittedName>
        <fullName evidence="5">GntR family transcriptional regulator</fullName>
    </submittedName>
</protein>
<dbReference type="SMART" id="SM00895">
    <property type="entry name" value="FCD"/>
    <property type="match status" value="1"/>
</dbReference>
<accession>A0ABP9QL89</accession>
<keyword evidence="2" id="KW-0238">DNA-binding</keyword>
<keyword evidence="3" id="KW-0804">Transcription</keyword>
<dbReference type="PANTHER" id="PTHR43537:SF45">
    <property type="entry name" value="GNTR FAMILY REGULATORY PROTEIN"/>
    <property type="match status" value="1"/>
</dbReference>
<dbReference type="InterPro" id="IPR036390">
    <property type="entry name" value="WH_DNA-bd_sf"/>
</dbReference>
<evidence type="ECO:0000256" key="2">
    <source>
        <dbReference type="ARBA" id="ARBA00023125"/>
    </source>
</evidence>
<comment type="caution">
    <text evidence="5">The sequence shown here is derived from an EMBL/GenBank/DDBJ whole genome shotgun (WGS) entry which is preliminary data.</text>
</comment>
<keyword evidence="6" id="KW-1185">Reference proteome</keyword>